<keyword evidence="3" id="KW-1003">Cell membrane</keyword>
<evidence type="ECO:0000256" key="1">
    <source>
        <dbReference type="ARBA" id="ARBA00004651"/>
    </source>
</evidence>
<keyword evidence="7" id="KW-0472">Membrane</keyword>
<comment type="caution">
    <text evidence="11">The sequence shown here is derived from an EMBL/GenBank/DDBJ whole genome shotgun (WGS) entry which is preliminary data.</text>
</comment>
<evidence type="ECO:0000256" key="6">
    <source>
        <dbReference type="ARBA" id="ARBA00023040"/>
    </source>
</evidence>
<dbReference type="SUPFAM" id="SSF81321">
    <property type="entry name" value="Family A G protein-coupled receptor-like"/>
    <property type="match status" value="1"/>
</dbReference>
<dbReference type="InterPro" id="IPR000276">
    <property type="entry name" value="GPCR_Rhodpsn"/>
</dbReference>
<keyword evidence="6" id="KW-0297">G-protein coupled receptor</keyword>
<evidence type="ECO:0000313" key="11">
    <source>
        <dbReference type="EMBL" id="KPM03922.1"/>
    </source>
</evidence>
<proteinExistence type="inferred from homology"/>
<dbReference type="InterPro" id="IPR017452">
    <property type="entry name" value="GPCR_Rhodpsn_7TM"/>
</dbReference>
<evidence type="ECO:0000259" key="10">
    <source>
        <dbReference type="PROSITE" id="PS50262"/>
    </source>
</evidence>
<dbReference type="GO" id="GO:0005886">
    <property type="term" value="C:plasma membrane"/>
    <property type="evidence" value="ECO:0007669"/>
    <property type="project" value="UniProtKB-SubCell"/>
</dbReference>
<dbReference type="VEuPathDB" id="VectorBase:SSCA006420"/>
<gene>
    <name evidence="11" type="ORF">QR98_0023620</name>
</gene>
<sequence length="311" mass="35555">MKKQRYQYRIRRRPSFYRTRKESEIKEFPRMAHRVSINPNEEFISSASTAATLPQQSSTSGVYSSSTATEMTTTATTNTTLSTEGTSSVVTINPRKFSKPITSIGSIHDIDFQRKQSIKILTNQNRLDVGATNANEHHKRFSIVQFFTGSSSNEHRKRSDSNLDGERFRMARFDELIDNNDLQSNESSLDDDSTIIIDGPDAPTNIVIYSKQESKAAKTLTIITGKSKILCNRLKIVFLLLGVFIICWLPFFVMALVMPLCGDRCHINKYLFDFFVWLGWANSTLNPFLYTIFSPDFRNAFQKLLKRVKNK</sequence>
<keyword evidence="5" id="KW-1133">Transmembrane helix</keyword>
<dbReference type="Proteomes" id="UP000616769">
    <property type="component" value="Unassembled WGS sequence"/>
</dbReference>
<dbReference type="Pfam" id="PF00001">
    <property type="entry name" value="7tm_1"/>
    <property type="match status" value="1"/>
</dbReference>
<keyword evidence="8 11" id="KW-0675">Receptor</keyword>
<evidence type="ECO:0000256" key="4">
    <source>
        <dbReference type="ARBA" id="ARBA00022692"/>
    </source>
</evidence>
<evidence type="ECO:0000256" key="3">
    <source>
        <dbReference type="ARBA" id="ARBA00022475"/>
    </source>
</evidence>
<dbReference type="Gene3D" id="1.20.1070.10">
    <property type="entry name" value="Rhodopsin 7-helix transmembrane proteins"/>
    <property type="match status" value="1"/>
</dbReference>
<evidence type="ECO:0000256" key="9">
    <source>
        <dbReference type="ARBA" id="ARBA00023224"/>
    </source>
</evidence>
<evidence type="ECO:0000256" key="5">
    <source>
        <dbReference type="ARBA" id="ARBA00022989"/>
    </source>
</evidence>
<evidence type="ECO:0000256" key="8">
    <source>
        <dbReference type="ARBA" id="ARBA00023170"/>
    </source>
</evidence>
<dbReference type="EMBL" id="JXLN01006591">
    <property type="protein sequence ID" value="KPM03922.1"/>
    <property type="molecule type" value="Genomic_DNA"/>
</dbReference>
<feature type="domain" description="G-protein coupled receptors family 1 profile" evidence="10">
    <location>
        <begin position="234"/>
        <end position="290"/>
    </location>
</feature>
<evidence type="ECO:0000256" key="2">
    <source>
        <dbReference type="ARBA" id="ARBA00010663"/>
    </source>
</evidence>
<dbReference type="PROSITE" id="PS50262">
    <property type="entry name" value="G_PROTEIN_RECEP_F1_2"/>
    <property type="match status" value="1"/>
</dbReference>
<reference evidence="11 12" key="1">
    <citation type="journal article" date="2015" name="Parasit. Vectors">
        <title>Draft genome of the scabies mite.</title>
        <authorList>
            <person name="Rider S.D.Jr."/>
            <person name="Morgan M.S."/>
            <person name="Arlian L.G."/>
        </authorList>
    </citation>
    <scope>NUCLEOTIDE SEQUENCE [LARGE SCALE GENOMIC DNA]</scope>
    <source>
        <strain evidence="11">Arlian Lab</strain>
    </source>
</reference>
<comment type="subcellular location">
    <subcellularLocation>
        <location evidence="1">Cell membrane</location>
        <topology evidence="1">Multi-pass membrane protein</topology>
    </subcellularLocation>
</comment>
<dbReference type="AlphaFoldDB" id="A0A131ZYJ0"/>
<keyword evidence="9" id="KW-0807">Transducer</keyword>
<dbReference type="OrthoDB" id="10034726at2759"/>
<dbReference type="PRINTS" id="PR00237">
    <property type="entry name" value="GPCRRHODOPSN"/>
</dbReference>
<keyword evidence="4" id="KW-0812">Transmembrane</keyword>
<accession>A0A131ZYJ0</accession>
<protein>
    <submittedName>
        <fullName evidence="11">5-hydroxytryptamine receptor 1D-like protein</fullName>
    </submittedName>
</protein>
<name>A0A131ZYJ0_SARSC</name>
<evidence type="ECO:0000256" key="7">
    <source>
        <dbReference type="ARBA" id="ARBA00023136"/>
    </source>
</evidence>
<comment type="similarity">
    <text evidence="2">Belongs to the G-protein coupled receptor 1 family.</text>
</comment>
<evidence type="ECO:0000313" key="12">
    <source>
        <dbReference type="Proteomes" id="UP000616769"/>
    </source>
</evidence>
<dbReference type="GO" id="GO:0004930">
    <property type="term" value="F:G protein-coupled receptor activity"/>
    <property type="evidence" value="ECO:0007669"/>
    <property type="project" value="UniProtKB-KW"/>
</dbReference>
<organism evidence="11 12">
    <name type="scientific">Sarcoptes scabiei</name>
    <name type="common">Itch mite</name>
    <name type="synonym">Acarus scabiei</name>
    <dbReference type="NCBI Taxonomy" id="52283"/>
    <lineage>
        <taxon>Eukaryota</taxon>
        <taxon>Metazoa</taxon>
        <taxon>Ecdysozoa</taxon>
        <taxon>Arthropoda</taxon>
        <taxon>Chelicerata</taxon>
        <taxon>Arachnida</taxon>
        <taxon>Acari</taxon>
        <taxon>Acariformes</taxon>
        <taxon>Sarcoptiformes</taxon>
        <taxon>Astigmata</taxon>
        <taxon>Psoroptidia</taxon>
        <taxon>Sarcoptoidea</taxon>
        <taxon>Sarcoptidae</taxon>
        <taxon>Sarcoptinae</taxon>
        <taxon>Sarcoptes</taxon>
    </lineage>
</organism>
<dbReference type="PANTHER" id="PTHR24248">
    <property type="entry name" value="ADRENERGIC RECEPTOR-RELATED G-PROTEIN COUPLED RECEPTOR"/>
    <property type="match status" value="1"/>
</dbReference>